<evidence type="ECO:0000256" key="6">
    <source>
        <dbReference type="ARBA" id="ARBA00022747"/>
    </source>
</evidence>
<dbReference type="PANTHER" id="PTHR42933:SF1">
    <property type="entry name" value="SITE-SPECIFIC DNA-METHYLTRANSFERASE (ADENINE-SPECIFIC)"/>
    <property type="match status" value="1"/>
</dbReference>
<evidence type="ECO:0000256" key="4">
    <source>
        <dbReference type="ARBA" id="ARBA00022679"/>
    </source>
</evidence>
<feature type="domain" description="DNA methylase adenine-specific" evidence="9">
    <location>
        <begin position="289"/>
        <end position="589"/>
    </location>
</feature>
<comment type="catalytic activity">
    <reaction evidence="8">
        <text>a 2'-deoxyadenosine in DNA + S-adenosyl-L-methionine = an N(6)-methyl-2'-deoxyadenosine in DNA + S-adenosyl-L-homocysteine + H(+)</text>
        <dbReference type="Rhea" id="RHEA:15197"/>
        <dbReference type="Rhea" id="RHEA-COMP:12418"/>
        <dbReference type="Rhea" id="RHEA-COMP:12419"/>
        <dbReference type="ChEBI" id="CHEBI:15378"/>
        <dbReference type="ChEBI" id="CHEBI:57856"/>
        <dbReference type="ChEBI" id="CHEBI:59789"/>
        <dbReference type="ChEBI" id="CHEBI:90615"/>
        <dbReference type="ChEBI" id="CHEBI:90616"/>
        <dbReference type="EC" id="2.1.1.72"/>
    </reaction>
</comment>
<evidence type="ECO:0000256" key="3">
    <source>
        <dbReference type="ARBA" id="ARBA00022603"/>
    </source>
</evidence>
<proteinExistence type="inferred from homology"/>
<dbReference type="GO" id="GO:0009007">
    <property type="term" value="F:site-specific DNA-methyltransferase (adenine-specific) activity"/>
    <property type="evidence" value="ECO:0007669"/>
    <property type="project" value="UniProtKB-EC"/>
</dbReference>
<dbReference type="AlphaFoldDB" id="A0A4V1LRU2"/>
<dbReference type="Gene3D" id="3.40.50.150">
    <property type="entry name" value="Vaccinia Virus protein VP39"/>
    <property type="match status" value="1"/>
</dbReference>
<dbReference type="PRINTS" id="PR00507">
    <property type="entry name" value="N12N6MTFRASE"/>
</dbReference>
<dbReference type="InterPro" id="IPR051537">
    <property type="entry name" value="DNA_Adenine_Mtase"/>
</dbReference>
<protein>
    <recommendedName>
        <fullName evidence="2">site-specific DNA-methyltransferase (adenine-specific)</fullName>
        <ecNumber evidence="2">2.1.1.72</ecNumber>
    </recommendedName>
</protein>
<comment type="similarity">
    <text evidence="1">Belongs to the N(4)/N(6)-methyltransferase family.</text>
</comment>
<dbReference type="InterPro" id="IPR029063">
    <property type="entry name" value="SAM-dependent_MTases_sf"/>
</dbReference>
<dbReference type="InterPro" id="IPR003356">
    <property type="entry name" value="DNA_methylase_A-5"/>
</dbReference>
<accession>A0A4V1LRU2</accession>
<name>A0A4V1LRU2_9BACT</name>
<gene>
    <name evidence="10" type="ORF">CRV08_04645</name>
</gene>
<evidence type="ECO:0000259" key="9">
    <source>
        <dbReference type="Pfam" id="PF02384"/>
    </source>
</evidence>
<dbReference type="SUPFAM" id="SSF53335">
    <property type="entry name" value="S-adenosyl-L-methionine-dependent methyltransferases"/>
    <property type="match status" value="1"/>
</dbReference>
<comment type="caution">
    <text evidence="10">The sequence shown here is derived from an EMBL/GenBank/DDBJ whole genome shotgun (WGS) entry which is preliminary data.</text>
</comment>
<evidence type="ECO:0000256" key="2">
    <source>
        <dbReference type="ARBA" id="ARBA00011900"/>
    </source>
</evidence>
<evidence type="ECO:0000313" key="11">
    <source>
        <dbReference type="Proteomes" id="UP000290172"/>
    </source>
</evidence>
<evidence type="ECO:0000256" key="1">
    <source>
        <dbReference type="ARBA" id="ARBA00006594"/>
    </source>
</evidence>
<keyword evidence="3 10" id="KW-0489">Methyltransferase</keyword>
<dbReference type="GO" id="GO:0008170">
    <property type="term" value="F:N-methyltransferase activity"/>
    <property type="evidence" value="ECO:0007669"/>
    <property type="project" value="InterPro"/>
</dbReference>
<dbReference type="Pfam" id="PF02384">
    <property type="entry name" value="N6_Mtase"/>
    <property type="match status" value="1"/>
</dbReference>
<dbReference type="InterPro" id="IPR044946">
    <property type="entry name" value="Restrct_endonuc_typeI_TRD_sf"/>
</dbReference>
<dbReference type="PANTHER" id="PTHR42933">
    <property type="entry name" value="SLR6095 PROTEIN"/>
    <property type="match status" value="1"/>
</dbReference>
<evidence type="ECO:0000256" key="5">
    <source>
        <dbReference type="ARBA" id="ARBA00022691"/>
    </source>
</evidence>
<organism evidence="10 11">
    <name type="scientific">Halarcobacter ebronensis</name>
    <dbReference type="NCBI Taxonomy" id="1462615"/>
    <lineage>
        <taxon>Bacteria</taxon>
        <taxon>Pseudomonadati</taxon>
        <taxon>Campylobacterota</taxon>
        <taxon>Epsilonproteobacteria</taxon>
        <taxon>Campylobacterales</taxon>
        <taxon>Arcobacteraceae</taxon>
        <taxon>Halarcobacter</taxon>
    </lineage>
</organism>
<dbReference type="GO" id="GO:0003677">
    <property type="term" value="F:DNA binding"/>
    <property type="evidence" value="ECO:0007669"/>
    <property type="project" value="UniProtKB-KW"/>
</dbReference>
<evidence type="ECO:0000313" key="10">
    <source>
        <dbReference type="EMBL" id="RXJ69388.1"/>
    </source>
</evidence>
<reference evidence="10 11" key="1">
    <citation type="submission" date="2017-10" db="EMBL/GenBank/DDBJ databases">
        <title>Genomics of the genus Arcobacter.</title>
        <authorList>
            <person name="Perez-Cataluna A."/>
            <person name="Figueras M.J."/>
        </authorList>
    </citation>
    <scope>NUCLEOTIDE SEQUENCE [LARGE SCALE GENOMIC DNA]</scope>
    <source>
        <strain evidence="10 11">CECT 8993</strain>
    </source>
</reference>
<evidence type="ECO:0000256" key="7">
    <source>
        <dbReference type="ARBA" id="ARBA00023125"/>
    </source>
</evidence>
<keyword evidence="5" id="KW-0949">S-adenosyl-L-methionine</keyword>
<keyword evidence="4 10" id="KW-0808">Transferase</keyword>
<dbReference type="GO" id="GO:0032259">
    <property type="term" value="P:methylation"/>
    <property type="evidence" value="ECO:0007669"/>
    <property type="project" value="UniProtKB-KW"/>
</dbReference>
<dbReference type="GO" id="GO:0009307">
    <property type="term" value="P:DNA restriction-modification system"/>
    <property type="evidence" value="ECO:0007669"/>
    <property type="project" value="UniProtKB-KW"/>
</dbReference>
<keyword evidence="7" id="KW-0238">DNA-binding</keyword>
<keyword evidence="6" id="KW-0680">Restriction system</keyword>
<evidence type="ECO:0000256" key="8">
    <source>
        <dbReference type="ARBA" id="ARBA00047942"/>
    </source>
</evidence>
<dbReference type="SUPFAM" id="SSF116734">
    <property type="entry name" value="DNA methylase specificity domain"/>
    <property type="match status" value="1"/>
</dbReference>
<dbReference type="Gene3D" id="3.90.220.20">
    <property type="entry name" value="DNA methylase specificity domains"/>
    <property type="match status" value="1"/>
</dbReference>
<dbReference type="EC" id="2.1.1.72" evidence="2"/>
<dbReference type="EMBL" id="PDKJ01000003">
    <property type="protein sequence ID" value="RXJ69388.1"/>
    <property type="molecule type" value="Genomic_DNA"/>
</dbReference>
<dbReference type="Proteomes" id="UP000290172">
    <property type="component" value="Unassembled WGS sequence"/>
</dbReference>
<sequence length="791" mass="90852">MNFNLGENDFGYVHPQGNIHNITKIKDSLSKAGGKPKECELNDYSKGGSGRAKPEFVITFNDDTNTIIVIECKKNARDHVSETFNQPNKYAVDGALYYGKFLKDDYNVIVIGISGTDKDKTLLDVYFWNKGQEEPILQKKLHNIFLTPENYLKAYKGEKISKSYSLDEIRETAIDFHNKLREIKITERQKPVFIAGILIALEDREFCQDYISFTSFKTVINNLITAIQTVLEDKISKQKLDSIKSSFKVIESNEKLKNIPLNQNGSIAWYIEQLEMKIKPMMNNADSSLDALGVFYHEFVKYSGGDGSGLGIVLTPQHLTEFMCELAEVDENSYVADICCGSASFLVSAMNTMFKKTSDPDKYRNIREHQLHGIEFDPDLYLLSITNMIIRKDGKSNIIHGDCFSKDKIKALKEASKKRNVRDGETIRVLNDNAGLNVGLLNPPYSQKDIEELEFVEQLLAILVKGGKAVVVVPMSCAIGTKYKEVRKRLFEKHTLKAVFSMPDDVFYPTGTNVCIMVWEAHKPHDTKTKTYFGYYKEDGFVKRKKVGRVDAFDKWENIKTNWIQLYKDSDVIAGVSAKQNVSDTDEWLAEAYMDTDYSILNDEMFESKIREYLAYLITYGVNDLKTISPYKKAKKELNSIKWKEFSLVKLFDPVRGKRLKQEDRIKGTIPLVTAGEGNLGVKDLISNEEQTVHKNKITIDMFCNSYIHIDPFCCDDNIITLKPKEEISKYAMLFLSTMIEQDQYRYQYGRQYRMKNFNKHVFKLPTSDGENPDYEFMENYIKSLPYSEYI</sequence>